<sequence length="79" mass="9306">MEMYCPKCKDKTEFYEIDDGPDVDDDTIAYTSYNCEICNIHLDGNNKNWYNGDEVVCYQQLDKAKPYLTSDEYNRLAKK</sequence>
<dbReference type="Proteomes" id="UP000559653">
    <property type="component" value="Unassembled WGS sequence"/>
</dbReference>
<comment type="caution">
    <text evidence="1">The sequence shown here is derived from an EMBL/GenBank/DDBJ whole genome shotgun (WGS) entry which is preliminary data.</text>
</comment>
<gene>
    <name evidence="1" type="ORF">H2B03_02385</name>
</gene>
<organism evidence="1 2">
    <name type="scientific">Candidatus Nitrosomaritimum aestuariumsis</name>
    <dbReference type="NCBI Taxonomy" id="3342354"/>
    <lineage>
        <taxon>Archaea</taxon>
        <taxon>Nitrososphaerota</taxon>
        <taxon>Nitrososphaeria</taxon>
        <taxon>Nitrosopumilales</taxon>
        <taxon>Nitrosopumilaceae</taxon>
        <taxon>Candidatus Nitrosomaritimum</taxon>
    </lineage>
</organism>
<protein>
    <submittedName>
        <fullName evidence="1">Uncharacterized protein</fullName>
    </submittedName>
</protein>
<evidence type="ECO:0000313" key="1">
    <source>
        <dbReference type="EMBL" id="MBA4452007.1"/>
    </source>
</evidence>
<proteinExistence type="predicted"/>
<evidence type="ECO:0000313" key="2">
    <source>
        <dbReference type="Proteomes" id="UP000559653"/>
    </source>
</evidence>
<name>A0AC60VXN3_9ARCH</name>
<reference evidence="1 2" key="1">
    <citation type="journal article" date="2020" name="Appl. Environ. Microbiol.">
        <title>Genomic Characteristics of a Novel Species of Ammonia-Oxidizing Archaea from the Jiulong River Estuary.</title>
        <authorList>
            <person name="Zou D."/>
            <person name="Wan R."/>
            <person name="Han L."/>
            <person name="Xu M.N."/>
            <person name="Liu Y."/>
            <person name="Liu H."/>
            <person name="Kao S.J."/>
            <person name="Li M."/>
        </authorList>
    </citation>
    <scope>NUCLEOTIDE SEQUENCE [LARGE SCALE GENOMIC DNA]</scope>
    <source>
        <strain evidence="1">W1bin1</strain>
    </source>
</reference>
<accession>A0AC60VXN3</accession>
<dbReference type="EMBL" id="JACEMZ010000007">
    <property type="protein sequence ID" value="MBA4452007.1"/>
    <property type="molecule type" value="Genomic_DNA"/>
</dbReference>